<feature type="region of interest" description="Disordered" evidence="1">
    <location>
        <begin position="622"/>
        <end position="650"/>
    </location>
</feature>
<evidence type="ECO:0000313" key="3">
    <source>
        <dbReference type="EMBL" id="CBZ54188.1"/>
    </source>
</evidence>
<evidence type="ECO:0000259" key="2">
    <source>
        <dbReference type="Pfam" id="PF03199"/>
    </source>
</evidence>
<protein>
    <submittedName>
        <fullName evidence="4">Glutathione synthetase</fullName>
    </submittedName>
</protein>
<feature type="compositionally biased region" description="Basic and acidic residues" evidence="1">
    <location>
        <begin position="1152"/>
        <end position="1179"/>
    </location>
</feature>
<dbReference type="Proteomes" id="UP000007494">
    <property type="component" value="Chromosome X"/>
</dbReference>
<feature type="domain" description="Glutathione synthase substrate-binding" evidence="2">
    <location>
        <begin position="865"/>
        <end position="910"/>
    </location>
</feature>
<feature type="region of interest" description="Disordered" evidence="1">
    <location>
        <begin position="379"/>
        <end position="402"/>
    </location>
</feature>
<dbReference type="PANTHER" id="PTHR11130:SF0">
    <property type="entry name" value="GLUTATHIONE SYNTHETASE"/>
    <property type="match status" value="1"/>
</dbReference>
<dbReference type="Gene3D" id="3.40.50.1760">
    <property type="entry name" value="Glutathione synthase, substrate-binding domain superfamily, eukaryotic"/>
    <property type="match status" value="2"/>
</dbReference>
<gene>
    <name evidence="4" type="ORF">BN1204_046200</name>
    <name evidence="3" type="ORF">NCLIV_046200</name>
</gene>
<dbReference type="VEuPathDB" id="ToxoDB:NCLIV_046200"/>
<dbReference type="GeneID" id="13442119"/>
<feature type="compositionally biased region" description="Polar residues" evidence="1">
    <location>
        <begin position="1209"/>
        <end position="1220"/>
    </location>
</feature>
<dbReference type="InterPro" id="IPR004887">
    <property type="entry name" value="GSH_synth_subst-bd"/>
</dbReference>
<dbReference type="GO" id="GO:0043295">
    <property type="term" value="F:glutathione binding"/>
    <property type="evidence" value="ECO:0007669"/>
    <property type="project" value="TreeGrafter"/>
</dbReference>
<dbReference type="EMBL" id="LN714485">
    <property type="protein sequence ID" value="CEL68888.1"/>
    <property type="molecule type" value="Genomic_DNA"/>
</dbReference>
<keyword evidence="5" id="KW-1185">Reference proteome</keyword>
<dbReference type="Pfam" id="PF03917">
    <property type="entry name" value="GSH_synth_ATP"/>
    <property type="match status" value="4"/>
</dbReference>
<reference evidence="3" key="1">
    <citation type="submission" date="2011-02" db="EMBL/GenBank/DDBJ databases">
        <authorList>
            <person name="Aslett M."/>
        </authorList>
    </citation>
    <scope>NUCLEOTIDE SEQUENCE</scope>
    <source>
        <strain evidence="3">Liverpool</strain>
    </source>
</reference>
<feature type="region of interest" description="Disordered" evidence="1">
    <location>
        <begin position="937"/>
        <end position="956"/>
    </location>
</feature>
<dbReference type="Gene3D" id="3.30.470.20">
    <property type="entry name" value="ATP-grasp fold, B domain"/>
    <property type="match status" value="2"/>
</dbReference>
<name>F0VLR0_NEOCL</name>
<feature type="compositionally biased region" description="Basic and acidic residues" evidence="1">
    <location>
        <begin position="441"/>
        <end position="458"/>
    </location>
</feature>
<feature type="compositionally biased region" description="Basic and acidic residues" evidence="1">
    <location>
        <begin position="87"/>
        <end position="99"/>
    </location>
</feature>
<dbReference type="OMA" id="WMIRTKS"/>
<reference evidence="3" key="2">
    <citation type="submission" date="2011-03" db="EMBL/GenBank/DDBJ databases">
        <title>Comparative genomics and transcriptomics of Neospora caninum and Toxoplasma gondii.</title>
        <authorList>
            <person name="Reid A.J."/>
            <person name="Sohal A."/>
            <person name="Harris D."/>
            <person name="Quail M."/>
            <person name="Sanders M."/>
            <person name="Berriman M."/>
            <person name="Wastling J.M."/>
            <person name="Pain A."/>
        </authorList>
    </citation>
    <scope>NUCLEOTIDE SEQUENCE</scope>
    <source>
        <strain evidence="3">Liverpool</strain>
    </source>
</reference>
<feature type="compositionally biased region" description="Basic and acidic residues" evidence="1">
    <location>
        <begin position="157"/>
        <end position="172"/>
    </location>
</feature>
<dbReference type="InterPro" id="IPR016185">
    <property type="entry name" value="PreATP-grasp_dom_sf"/>
</dbReference>
<feature type="compositionally biased region" description="Low complexity" evidence="1">
    <location>
        <begin position="1002"/>
        <end position="1036"/>
    </location>
</feature>
<dbReference type="Gene3D" id="3.30.1490.50">
    <property type="match status" value="1"/>
</dbReference>
<feature type="compositionally biased region" description="Polar residues" evidence="1">
    <location>
        <begin position="1228"/>
        <end position="1239"/>
    </location>
</feature>
<dbReference type="SUPFAM" id="SSF56059">
    <property type="entry name" value="Glutathione synthetase ATP-binding domain-like"/>
    <property type="match status" value="4"/>
</dbReference>
<dbReference type="SUPFAM" id="SSF52440">
    <property type="entry name" value="PreATP-grasp domain"/>
    <property type="match status" value="1"/>
</dbReference>
<dbReference type="GO" id="GO:0005829">
    <property type="term" value="C:cytosol"/>
    <property type="evidence" value="ECO:0007669"/>
    <property type="project" value="TreeGrafter"/>
</dbReference>
<dbReference type="RefSeq" id="XP_003884219.1">
    <property type="nucleotide sequence ID" value="XM_003884170.1"/>
</dbReference>
<dbReference type="GO" id="GO:0005524">
    <property type="term" value="F:ATP binding"/>
    <property type="evidence" value="ECO:0007669"/>
    <property type="project" value="InterPro"/>
</dbReference>
<dbReference type="eggNOG" id="KOG0021">
    <property type="taxonomic scope" value="Eukaryota"/>
</dbReference>
<feature type="region of interest" description="Disordered" evidence="1">
    <location>
        <begin position="432"/>
        <end position="458"/>
    </location>
</feature>
<evidence type="ECO:0000313" key="5">
    <source>
        <dbReference type="Proteomes" id="UP000007494"/>
    </source>
</evidence>
<feature type="region of interest" description="Disordered" evidence="1">
    <location>
        <begin position="1"/>
        <end position="103"/>
    </location>
</feature>
<dbReference type="InParanoid" id="F0VLR0"/>
<dbReference type="InterPro" id="IPR005615">
    <property type="entry name" value="Glutathione_synthase"/>
</dbReference>
<feature type="compositionally biased region" description="Basic and acidic residues" evidence="1">
    <location>
        <begin position="1119"/>
        <end position="1136"/>
    </location>
</feature>
<proteinExistence type="predicted"/>
<feature type="compositionally biased region" description="Basic and acidic residues" evidence="1">
    <location>
        <begin position="393"/>
        <end position="402"/>
    </location>
</feature>
<organism evidence="3 5">
    <name type="scientific">Neospora caninum (strain Liverpool)</name>
    <dbReference type="NCBI Taxonomy" id="572307"/>
    <lineage>
        <taxon>Eukaryota</taxon>
        <taxon>Sar</taxon>
        <taxon>Alveolata</taxon>
        <taxon>Apicomplexa</taxon>
        <taxon>Conoidasida</taxon>
        <taxon>Coccidia</taxon>
        <taxon>Eucoccidiorida</taxon>
        <taxon>Eimeriorina</taxon>
        <taxon>Sarcocystidae</taxon>
        <taxon>Neospora</taxon>
    </lineage>
</organism>
<feature type="region of interest" description="Disordered" evidence="1">
    <location>
        <begin position="998"/>
        <end position="1036"/>
    </location>
</feature>
<dbReference type="PANTHER" id="PTHR11130">
    <property type="entry name" value="GLUTATHIONE SYNTHETASE"/>
    <property type="match status" value="1"/>
</dbReference>
<dbReference type="GO" id="GO:0004363">
    <property type="term" value="F:glutathione synthase activity"/>
    <property type="evidence" value="ECO:0007669"/>
    <property type="project" value="InterPro"/>
</dbReference>
<dbReference type="EMBL" id="FR823391">
    <property type="protein sequence ID" value="CBZ54188.1"/>
    <property type="molecule type" value="Genomic_DNA"/>
</dbReference>
<evidence type="ECO:0000313" key="4">
    <source>
        <dbReference type="EMBL" id="CEL68888.1"/>
    </source>
</evidence>
<feature type="region of interest" description="Disordered" evidence="1">
    <location>
        <begin position="1209"/>
        <end position="1250"/>
    </location>
</feature>
<dbReference type="InterPro" id="IPR037013">
    <property type="entry name" value="GSH-S_sub-bd_sf"/>
</dbReference>
<reference evidence="4" key="4">
    <citation type="journal article" date="2015" name="PLoS ONE">
        <title>Comprehensive Evaluation of Toxoplasma gondii VEG and Neospora caninum LIV Genomes with Tachyzoite Stage Transcriptome and Proteome Defines Novel Transcript Features.</title>
        <authorList>
            <person name="Ramaprasad A."/>
            <person name="Mourier T."/>
            <person name="Naeem R."/>
            <person name="Malas T.B."/>
            <person name="Moussa E."/>
            <person name="Panigrahi A."/>
            <person name="Vermont S.J."/>
            <person name="Otto T.D."/>
            <person name="Wastling J."/>
            <person name="Pain A."/>
        </authorList>
    </citation>
    <scope>NUCLEOTIDE SEQUENCE</scope>
    <source>
        <strain evidence="4">Liverpool</strain>
    </source>
</reference>
<evidence type="ECO:0000256" key="1">
    <source>
        <dbReference type="SAM" id="MobiDB-lite"/>
    </source>
</evidence>
<feature type="compositionally biased region" description="Basic residues" evidence="1">
    <location>
        <begin position="784"/>
        <end position="793"/>
    </location>
</feature>
<feature type="region of interest" description="Disordered" evidence="1">
    <location>
        <begin position="715"/>
        <end position="739"/>
    </location>
</feature>
<feature type="compositionally biased region" description="Low complexity" evidence="1">
    <location>
        <begin position="623"/>
        <end position="650"/>
    </location>
</feature>
<feature type="compositionally biased region" description="Basic residues" evidence="1">
    <location>
        <begin position="1"/>
        <end position="12"/>
    </location>
</feature>
<reference evidence="5" key="3">
    <citation type="journal article" date="2012" name="PLoS Pathog.">
        <title>Comparative genomics of the apicomplexan parasites Toxoplasma gondii and Neospora caninum: Coccidia differing in host range and transmission strategy.</title>
        <authorList>
            <person name="Reid A.J."/>
            <person name="Vermont S.J."/>
            <person name="Cotton J.A."/>
            <person name="Harris D."/>
            <person name="Hill-Cawthorne G.A."/>
            <person name="Konen-Waisman S."/>
            <person name="Latham S.M."/>
            <person name="Mourier T."/>
            <person name="Norton R."/>
            <person name="Quail M.A."/>
            <person name="Sanders M."/>
            <person name="Shanmugam D."/>
            <person name="Sohal A."/>
            <person name="Wasmuth J.D."/>
            <person name="Brunk B."/>
            <person name="Grigg M.E."/>
            <person name="Howard J.C."/>
            <person name="Parkinson J."/>
            <person name="Roos D.S."/>
            <person name="Trees A.J."/>
            <person name="Berriman M."/>
            <person name="Pain A."/>
            <person name="Wastling J.M."/>
        </authorList>
    </citation>
    <scope>NUCLEOTIDE SEQUENCE [LARGE SCALE GENOMIC DNA]</scope>
    <source>
        <strain evidence="5">Liverpool</strain>
    </source>
</reference>
<accession>F0VLR0</accession>
<feature type="region of interest" description="Disordered" evidence="1">
    <location>
        <begin position="1115"/>
        <end position="1179"/>
    </location>
</feature>
<feature type="region of interest" description="Disordered" evidence="1">
    <location>
        <begin position="128"/>
        <end position="172"/>
    </location>
</feature>
<dbReference type="InterPro" id="IPR014709">
    <property type="entry name" value="Glutathione_synthase_C_euk"/>
</dbReference>
<dbReference type="Pfam" id="PF03199">
    <property type="entry name" value="GSH_synthase"/>
    <property type="match status" value="1"/>
</dbReference>
<feature type="region of interest" description="Disordered" evidence="1">
    <location>
        <begin position="768"/>
        <end position="823"/>
    </location>
</feature>
<sequence>MEAHRASRRRQRLSPSGDTCEGEGEFVEGTRDKKNKRASSPNRAYTGTHSGQQKETGAGRRPVASGEIKAEGACKQEALGDSGKASKQRDTRGKGRSPAEQEVGEDVIFAASVLRSFSEVYDEASARTGKLKHGGQASPAGDASKRQHQTEEEDEKEGQTEEEREEEKAGNVHAGVDLRRQSIISCALQRPTTRRLSCLLDLALGWAYGNGLLMCSHACSSPASASWPSSCSPFLSTPFVPSCPSPLVSSSSGEVGSLALPFLPRAAPFTLLPTPFPLHLFQQVCGLTKPVNRLVDRLTCSPRLLLFLLAETVKVDDFTRNLCCIAYRVYVQPQGCSSLQRVQAADEAERARPESRWMCREPSSPGYKESCRCHKGVEASGRETNGEGEGEMGEMREQGPPKRDICKDIRLHILRSDYMVDCPLQFKEKTFEGNGDGAAEEGNRAGEVERDAEGDKRTAGAWNERGALSIDRLATRFEQGEVGESMKQLSIKQVEVNTIAASFAGLAGKVSSLHRVLVLAATSLFPSSPASFSSSCLSPLWSMDGTPPSSTDSTACPSLPAAWRAAASPSLADPLVEVATRRRGIATELCRENRPLEQMAAGLAEAHHAYLRRVREGVEAVRSTSGGSAAETAPSSASSESSAPSASASGAGASFSSHPVFLLCVTLDDEQNKVDQRLLQAELVEKFGVYMLHVTLSDLLGFGRNGALAILASKGTAGEQSEGDTPTRAGRTTDGPPVAETTEFGEMVFFGDGTDAPPGRLFLMKTTAKRLGRGRKGQDAATSRRPKTRRCGSRARQGAHGGDAETQEEETGEARSDEDQCTPAARMKVGDRVGETHAQSCLKVKGKEAIGGGVCMPFRLVQRRIYAEISVVYYRSMYSPSHYDDEVWRLREFLETSDAVKVPTVLAQLAGAKKIQQSFSDMRAPLHFVPSSLLPRSADSHTGGQVQAGAEDGSCGREGNATDRIWLLRYLIPDDATRTEIQRVFQLQVDPCEGLPSPCVGPSSSSSFSSSSSSPSSLSSSSALSSSSSLSSSPSCALERRRRLAQEAVAEALSEDGPKQFLLKPQREGGGNNVHGDEMQRLLRRGLQDELRHFVLMRKMQPPSVPVLFVRSDVASTERGQEKKVDERGNDHEATRRAGNVGAADSASNDAHASETGDAEAPRGTRHARSETETEFEGGRIRGDGRLACTFQRGVQELGLFGVMLATGSPSVGSSDAQARNTREGRESSASWLFSQTPRSAAPRPSLREAVPEATSEIARDASSSEYVEYKNCFAGWMLRTKSTTSEEGGVAAGFGALDSPLLLPVPIVENAQGSRRNA</sequence>
<feature type="compositionally biased region" description="Polar residues" evidence="1">
    <location>
        <begin position="38"/>
        <end position="55"/>
    </location>
</feature>
<dbReference type="OrthoDB" id="2020073at2759"/>